<sequence>MDTYKLTDRDRNDVEVFEARHQGEAILRANAIDKLSNLGGTTLWVQQTNGDWIAIDNPKS</sequence>
<dbReference type="EMBL" id="JAFNLL010000013">
    <property type="protein sequence ID" value="MBO1267807.1"/>
    <property type="molecule type" value="Genomic_DNA"/>
</dbReference>
<dbReference type="RefSeq" id="WP_207615610.1">
    <property type="nucleotide sequence ID" value="NZ_JAFNLL010000013.1"/>
</dbReference>
<keyword evidence="2" id="KW-1185">Reference proteome</keyword>
<proteinExistence type="predicted"/>
<gene>
    <name evidence="1" type="ORF">J1902_07390</name>
</gene>
<evidence type="ECO:0000313" key="1">
    <source>
        <dbReference type="EMBL" id="MBO1267807.1"/>
    </source>
</evidence>
<organism evidence="1 2">
    <name type="scientific">Arthrobacter cavernae</name>
    <dbReference type="NCBI Taxonomy" id="2817681"/>
    <lineage>
        <taxon>Bacteria</taxon>
        <taxon>Bacillati</taxon>
        <taxon>Actinomycetota</taxon>
        <taxon>Actinomycetes</taxon>
        <taxon>Micrococcales</taxon>
        <taxon>Micrococcaceae</taxon>
        <taxon>Arthrobacter</taxon>
    </lineage>
</organism>
<accession>A0A939KIM8</accession>
<evidence type="ECO:0000313" key="2">
    <source>
        <dbReference type="Proteomes" id="UP000664164"/>
    </source>
</evidence>
<reference evidence="1" key="1">
    <citation type="submission" date="2021-03" db="EMBL/GenBank/DDBJ databases">
        <title>A new species, PO-11, isolated from a karst cave deposit.</title>
        <authorList>
            <person name="Zhaoxiaoyong W."/>
        </authorList>
    </citation>
    <scope>NUCLEOTIDE SEQUENCE</scope>
    <source>
        <strain evidence="1">PO-11</strain>
    </source>
</reference>
<name>A0A939KIM8_9MICC</name>
<dbReference type="AlphaFoldDB" id="A0A939KIM8"/>
<protein>
    <submittedName>
        <fullName evidence="1">Uncharacterized protein</fullName>
    </submittedName>
</protein>
<dbReference type="Proteomes" id="UP000664164">
    <property type="component" value="Unassembled WGS sequence"/>
</dbReference>
<comment type="caution">
    <text evidence="1">The sequence shown here is derived from an EMBL/GenBank/DDBJ whole genome shotgun (WGS) entry which is preliminary data.</text>
</comment>